<dbReference type="OrthoDB" id="1863935at2759"/>
<evidence type="ECO:0000259" key="2">
    <source>
        <dbReference type="Pfam" id="PF03478"/>
    </source>
</evidence>
<reference evidence="3 4" key="1">
    <citation type="submission" date="2017-09" db="EMBL/GenBank/DDBJ databases">
        <title>WGS assembly of Aquilegia coerulea Goldsmith.</title>
        <authorList>
            <person name="Hodges S."/>
            <person name="Kramer E."/>
            <person name="Nordborg M."/>
            <person name="Tomkins J."/>
            <person name="Borevitz J."/>
            <person name="Derieg N."/>
            <person name="Yan J."/>
            <person name="Mihaltcheva S."/>
            <person name="Hayes R.D."/>
            <person name="Rokhsar D."/>
        </authorList>
    </citation>
    <scope>NUCLEOTIDE SEQUENCE [LARGE SCALE GENOMIC DNA]</scope>
    <source>
        <strain evidence="4">cv. Goldsmith</strain>
    </source>
</reference>
<dbReference type="InParanoid" id="A0A2G5CX16"/>
<dbReference type="PANTHER" id="PTHR33127">
    <property type="entry name" value="TRANSMEMBRANE PROTEIN"/>
    <property type="match status" value="1"/>
</dbReference>
<dbReference type="InterPro" id="IPR005174">
    <property type="entry name" value="KIB1-4_b-propeller"/>
</dbReference>
<evidence type="ECO:0008006" key="5">
    <source>
        <dbReference type="Google" id="ProtNLM"/>
    </source>
</evidence>
<evidence type="ECO:0000313" key="3">
    <source>
        <dbReference type="EMBL" id="PIA35796.1"/>
    </source>
</evidence>
<name>A0A2G5CX16_AQUCA</name>
<dbReference type="Pfam" id="PF03478">
    <property type="entry name" value="Beta-prop_KIB1-4"/>
    <property type="match status" value="1"/>
</dbReference>
<dbReference type="FunCoup" id="A0A2G5CX16">
    <property type="interactions" value="991"/>
</dbReference>
<protein>
    <recommendedName>
        <fullName evidence="5">F-box domain-containing protein</fullName>
    </recommendedName>
</protein>
<dbReference type="EMBL" id="KZ305052">
    <property type="protein sequence ID" value="PIA35796.1"/>
    <property type="molecule type" value="Genomic_DNA"/>
</dbReference>
<dbReference type="CDD" id="cd09917">
    <property type="entry name" value="F-box_SF"/>
    <property type="match status" value="1"/>
</dbReference>
<feature type="domain" description="F-box" evidence="1">
    <location>
        <begin position="18"/>
        <end position="50"/>
    </location>
</feature>
<organism evidence="3 4">
    <name type="scientific">Aquilegia coerulea</name>
    <name type="common">Rocky mountain columbine</name>
    <dbReference type="NCBI Taxonomy" id="218851"/>
    <lineage>
        <taxon>Eukaryota</taxon>
        <taxon>Viridiplantae</taxon>
        <taxon>Streptophyta</taxon>
        <taxon>Embryophyta</taxon>
        <taxon>Tracheophyta</taxon>
        <taxon>Spermatophyta</taxon>
        <taxon>Magnoliopsida</taxon>
        <taxon>Ranunculales</taxon>
        <taxon>Ranunculaceae</taxon>
        <taxon>Thalictroideae</taxon>
        <taxon>Aquilegia</taxon>
    </lineage>
</organism>
<proteinExistence type="predicted"/>
<dbReference type="Proteomes" id="UP000230069">
    <property type="component" value="Unassembled WGS sequence"/>
</dbReference>
<gene>
    <name evidence="3" type="ORF">AQUCO_03500275v1</name>
</gene>
<dbReference type="AlphaFoldDB" id="A0A2G5CX16"/>
<evidence type="ECO:0000259" key="1">
    <source>
        <dbReference type="Pfam" id="PF00646"/>
    </source>
</evidence>
<dbReference type="PANTHER" id="PTHR33127:SF5">
    <property type="entry name" value="TRANSMEMBRANE PROTEIN"/>
    <property type="match status" value="1"/>
</dbReference>
<keyword evidence="4" id="KW-1185">Reference proteome</keyword>
<dbReference type="InterPro" id="IPR001810">
    <property type="entry name" value="F-box_dom"/>
</dbReference>
<accession>A0A2G5CX16</accession>
<evidence type="ECO:0000313" key="4">
    <source>
        <dbReference type="Proteomes" id="UP000230069"/>
    </source>
</evidence>
<sequence length="346" mass="39198">MSKRRESKGEADKEERSWKDLPIELLQLISSTLCRCDCIRFCLTCKPFMSVTPPLQPNPLLIQSNYGSQQLPWLMSFPKISEGVLNLYNPISSDAYIMEIPELAGAIIRDANYGWLLMSQGYYSVFFFNPLTKETIKLPDLDNPYNYVGITFSAPPDASDCIVFGITENIPEYVEMIIHCKVEGIWRGFESRYDCKVPYEFMASDCNPVFCYGVFYCLSKDGKLAIFDPGRRDDLSWRVFPVPPIFSFSKLEDFATNRRGFLVEYNGEIFSIFMGFFGKSIWVSKLDRLKMVWVKLESLGDKVLFLSPTKKGLLEGACFTIAWGANVVAEIGQILVSTAGIVLGSI</sequence>
<feature type="domain" description="KIB1-4 beta-propeller" evidence="2">
    <location>
        <begin position="88"/>
        <end position="309"/>
    </location>
</feature>
<dbReference type="Pfam" id="PF00646">
    <property type="entry name" value="F-box"/>
    <property type="match status" value="1"/>
</dbReference>
<dbReference type="STRING" id="218851.A0A2G5CX16"/>